<dbReference type="STRING" id="283909.R7UZ29"/>
<feature type="domain" description="Myb-like" evidence="2">
    <location>
        <begin position="1"/>
        <end position="42"/>
    </location>
</feature>
<feature type="non-terminal residue" evidence="5">
    <location>
        <position position="1"/>
    </location>
</feature>
<keyword evidence="7" id="KW-1185">Reference proteome</keyword>
<dbReference type="SMART" id="SM00717">
    <property type="entry name" value="SANT"/>
    <property type="match status" value="1"/>
</dbReference>
<evidence type="ECO:0000256" key="1">
    <source>
        <dbReference type="ARBA" id="ARBA00010097"/>
    </source>
</evidence>
<feature type="domain" description="SANT" evidence="3">
    <location>
        <begin position="1"/>
        <end position="46"/>
    </location>
</feature>
<dbReference type="Gene3D" id="1.20.58.1880">
    <property type="match status" value="1"/>
</dbReference>
<gene>
    <name evidence="5" type="ORF">CAPTEDRAFT_88029</name>
</gene>
<evidence type="ECO:0000259" key="3">
    <source>
        <dbReference type="PROSITE" id="PS51293"/>
    </source>
</evidence>
<dbReference type="OrthoDB" id="10258692at2759"/>
<dbReference type="HOGENOM" id="CLU_3038305_0_0_1"/>
<dbReference type="GO" id="GO:0000785">
    <property type="term" value="C:chromatin"/>
    <property type="evidence" value="ECO:0007669"/>
    <property type="project" value="TreeGrafter"/>
</dbReference>
<dbReference type="PROSITE" id="PS51293">
    <property type="entry name" value="SANT"/>
    <property type="match status" value="1"/>
</dbReference>
<protein>
    <submittedName>
        <fullName evidence="5 6">Uncharacterized protein</fullName>
    </submittedName>
</protein>
<dbReference type="PANTHER" id="PTHR13992">
    <property type="entry name" value="NUCLEAR RECEPTOR CO-REPRESSOR RELATED NCOR"/>
    <property type="match status" value="1"/>
</dbReference>
<dbReference type="GO" id="GO:0032991">
    <property type="term" value="C:protein-containing complex"/>
    <property type="evidence" value="ECO:0007669"/>
    <property type="project" value="UniProtKB-ARBA"/>
</dbReference>
<dbReference type="Pfam" id="PF00249">
    <property type="entry name" value="Myb_DNA-binding"/>
    <property type="match status" value="1"/>
</dbReference>
<dbReference type="InterPro" id="IPR017930">
    <property type="entry name" value="Myb_dom"/>
</dbReference>
<reference evidence="5 7" key="2">
    <citation type="journal article" date="2013" name="Nature">
        <title>Insights into bilaterian evolution from three spiralian genomes.</title>
        <authorList>
            <person name="Simakov O."/>
            <person name="Marletaz F."/>
            <person name="Cho S.J."/>
            <person name="Edsinger-Gonzales E."/>
            <person name="Havlak P."/>
            <person name="Hellsten U."/>
            <person name="Kuo D.H."/>
            <person name="Larsson T."/>
            <person name="Lv J."/>
            <person name="Arendt D."/>
            <person name="Savage R."/>
            <person name="Osoegawa K."/>
            <person name="de Jong P."/>
            <person name="Grimwood J."/>
            <person name="Chapman J.A."/>
            <person name="Shapiro H."/>
            <person name="Aerts A."/>
            <person name="Otillar R.P."/>
            <person name="Terry A.Y."/>
            <person name="Boore J.L."/>
            <person name="Grigoriev I.V."/>
            <person name="Lindberg D.R."/>
            <person name="Seaver E.C."/>
            <person name="Weisblat D.A."/>
            <person name="Putnam N.H."/>
            <person name="Rokhsar D.S."/>
        </authorList>
    </citation>
    <scope>NUCLEOTIDE SEQUENCE</scope>
    <source>
        <strain evidence="5 7">I ESC-2004</strain>
    </source>
</reference>
<evidence type="ECO:0000259" key="2">
    <source>
        <dbReference type="PROSITE" id="PS50090"/>
    </source>
</evidence>
<evidence type="ECO:0000313" key="5">
    <source>
        <dbReference type="EMBL" id="ELU09202.1"/>
    </source>
</evidence>
<sequence length="55" mass="6513">TEEEMQVAKQGLREHGRDWAAISMLVATKSEAQCKNFYFNYKRKFNLEALVQEFK</sequence>
<evidence type="ECO:0000313" key="6">
    <source>
        <dbReference type="EnsemblMetazoa" id="CapteP88029"/>
    </source>
</evidence>
<dbReference type="InterPro" id="IPR009057">
    <property type="entry name" value="Homeodomain-like_sf"/>
</dbReference>
<evidence type="ECO:0000313" key="7">
    <source>
        <dbReference type="Proteomes" id="UP000014760"/>
    </source>
</evidence>
<dbReference type="InterPro" id="IPR001005">
    <property type="entry name" value="SANT/Myb"/>
</dbReference>
<dbReference type="EMBL" id="KB298452">
    <property type="protein sequence ID" value="ELU09202.1"/>
    <property type="molecule type" value="Genomic_DNA"/>
</dbReference>
<dbReference type="SUPFAM" id="SSF46689">
    <property type="entry name" value="Homeodomain-like"/>
    <property type="match status" value="1"/>
</dbReference>
<dbReference type="Proteomes" id="UP000014760">
    <property type="component" value="Unassembled WGS sequence"/>
</dbReference>
<dbReference type="GO" id="GO:0003714">
    <property type="term" value="F:transcription corepressor activity"/>
    <property type="evidence" value="ECO:0007669"/>
    <property type="project" value="TreeGrafter"/>
</dbReference>
<dbReference type="InterPro" id="IPR051571">
    <property type="entry name" value="N-CoR_corepressor"/>
</dbReference>
<dbReference type="GO" id="GO:0000122">
    <property type="term" value="P:negative regulation of transcription by RNA polymerase II"/>
    <property type="evidence" value="ECO:0007669"/>
    <property type="project" value="TreeGrafter"/>
</dbReference>
<dbReference type="EnsemblMetazoa" id="CapteT88029">
    <property type="protein sequence ID" value="CapteP88029"/>
    <property type="gene ID" value="CapteG88029"/>
</dbReference>
<comment type="similarity">
    <text evidence="1">Belongs to the N-CoR nuclear receptor corepressors family.</text>
</comment>
<feature type="domain" description="HTH myb-type" evidence="4">
    <location>
        <begin position="1"/>
        <end position="46"/>
    </location>
</feature>
<reference evidence="7" key="1">
    <citation type="submission" date="2012-12" db="EMBL/GenBank/DDBJ databases">
        <authorList>
            <person name="Hellsten U."/>
            <person name="Grimwood J."/>
            <person name="Chapman J.A."/>
            <person name="Shapiro H."/>
            <person name="Aerts A."/>
            <person name="Otillar R.P."/>
            <person name="Terry A.Y."/>
            <person name="Boore J.L."/>
            <person name="Simakov O."/>
            <person name="Marletaz F."/>
            <person name="Cho S.-J."/>
            <person name="Edsinger-Gonzales E."/>
            <person name="Havlak P."/>
            <person name="Kuo D.-H."/>
            <person name="Larsson T."/>
            <person name="Lv J."/>
            <person name="Arendt D."/>
            <person name="Savage R."/>
            <person name="Osoegawa K."/>
            <person name="de Jong P."/>
            <person name="Lindberg D.R."/>
            <person name="Seaver E.C."/>
            <person name="Weisblat D.A."/>
            <person name="Putnam N.H."/>
            <person name="Grigoriev I.V."/>
            <person name="Rokhsar D.S."/>
        </authorList>
    </citation>
    <scope>NUCLEOTIDE SEQUENCE</scope>
    <source>
        <strain evidence="7">I ESC-2004</strain>
    </source>
</reference>
<dbReference type="PROSITE" id="PS51294">
    <property type="entry name" value="HTH_MYB"/>
    <property type="match status" value="1"/>
</dbReference>
<dbReference type="EMBL" id="AMQN01006489">
    <property type="status" value="NOT_ANNOTATED_CDS"/>
    <property type="molecule type" value="Genomic_DNA"/>
</dbReference>
<organism evidence="5">
    <name type="scientific">Capitella teleta</name>
    <name type="common">Polychaete worm</name>
    <dbReference type="NCBI Taxonomy" id="283909"/>
    <lineage>
        <taxon>Eukaryota</taxon>
        <taxon>Metazoa</taxon>
        <taxon>Spiralia</taxon>
        <taxon>Lophotrochozoa</taxon>
        <taxon>Annelida</taxon>
        <taxon>Polychaeta</taxon>
        <taxon>Sedentaria</taxon>
        <taxon>Scolecida</taxon>
        <taxon>Capitellidae</taxon>
        <taxon>Capitella</taxon>
    </lineage>
</organism>
<dbReference type="PANTHER" id="PTHR13992:SF39">
    <property type="entry name" value="SMRTER, ISOFORM G"/>
    <property type="match status" value="1"/>
</dbReference>
<dbReference type="GO" id="GO:0005654">
    <property type="term" value="C:nucleoplasm"/>
    <property type="evidence" value="ECO:0007669"/>
    <property type="project" value="UniProtKB-ARBA"/>
</dbReference>
<proteinExistence type="inferred from homology"/>
<dbReference type="CDD" id="cd00167">
    <property type="entry name" value="SANT"/>
    <property type="match status" value="1"/>
</dbReference>
<evidence type="ECO:0000259" key="4">
    <source>
        <dbReference type="PROSITE" id="PS51294"/>
    </source>
</evidence>
<name>R7UZ29_CAPTE</name>
<accession>R7UZ29</accession>
<dbReference type="PROSITE" id="PS50090">
    <property type="entry name" value="MYB_LIKE"/>
    <property type="match status" value="1"/>
</dbReference>
<dbReference type="AlphaFoldDB" id="R7UZ29"/>
<feature type="non-terminal residue" evidence="5">
    <location>
        <position position="55"/>
    </location>
</feature>
<dbReference type="InterPro" id="IPR017884">
    <property type="entry name" value="SANT_dom"/>
</dbReference>
<reference evidence="6" key="3">
    <citation type="submission" date="2015-06" db="UniProtKB">
        <authorList>
            <consortium name="EnsemblMetazoa"/>
        </authorList>
    </citation>
    <scope>IDENTIFICATION</scope>
</reference>